<accession>A0A284R5L6</accession>
<evidence type="ECO:0000256" key="1">
    <source>
        <dbReference type="SAM" id="SignalP"/>
    </source>
</evidence>
<protein>
    <recommendedName>
        <fullName evidence="2">DUF5648 domain-containing protein</fullName>
    </recommendedName>
</protein>
<keyword evidence="1" id="KW-0732">Signal</keyword>
<evidence type="ECO:0000313" key="3">
    <source>
        <dbReference type="EMBL" id="SJL03985.1"/>
    </source>
</evidence>
<reference evidence="4" key="1">
    <citation type="journal article" date="2017" name="Nat. Ecol. Evol.">
        <title>Genome expansion and lineage-specific genetic innovations in the forest pathogenic fungi Armillaria.</title>
        <authorList>
            <person name="Sipos G."/>
            <person name="Prasanna A.N."/>
            <person name="Walter M.C."/>
            <person name="O'Connor E."/>
            <person name="Balint B."/>
            <person name="Krizsan K."/>
            <person name="Kiss B."/>
            <person name="Hess J."/>
            <person name="Varga T."/>
            <person name="Slot J."/>
            <person name="Riley R."/>
            <person name="Boka B."/>
            <person name="Rigling D."/>
            <person name="Barry K."/>
            <person name="Lee J."/>
            <person name="Mihaltcheva S."/>
            <person name="LaButti K."/>
            <person name="Lipzen A."/>
            <person name="Waldron R."/>
            <person name="Moloney N.M."/>
            <person name="Sperisen C."/>
            <person name="Kredics L."/>
            <person name="Vagvoelgyi C."/>
            <person name="Patrignani A."/>
            <person name="Fitzpatrick D."/>
            <person name="Nagy I."/>
            <person name="Doyle S."/>
            <person name="Anderson J.B."/>
            <person name="Grigoriev I.V."/>
            <person name="Gueldener U."/>
            <person name="Muensterkoetter M."/>
            <person name="Nagy L.G."/>
        </authorList>
    </citation>
    <scope>NUCLEOTIDE SEQUENCE [LARGE SCALE GENOMIC DNA]</scope>
    <source>
        <strain evidence="4">C18/9</strain>
    </source>
</reference>
<dbReference type="OrthoDB" id="9971254at2759"/>
<keyword evidence="4" id="KW-1185">Reference proteome</keyword>
<dbReference type="OMA" id="YRAFQPR"/>
<dbReference type="InterPro" id="IPR043708">
    <property type="entry name" value="DUF5648"/>
</dbReference>
<feature type="chain" id="PRO_5012990092" description="DUF5648 domain-containing protein" evidence="1">
    <location>
        <begin position="17"/>
        <end position="163"/>
    </location>
</feature>
<feature type="signal peptide" evidence="1">
    <location>
        <begin position="1"/>
        <end position="16"/>
    </location>
</feature>
<gene>
    <name evidence="3" type="ORF">ARMOST_07342</name>
</gene>
<evidence type="ECO:0000313" key="4">
    <source>
        <dbReference type="Proteomes" id="UP000219338"/>
    </source>
</evidence>
<dbReference type="AlphaFoldDB" id="A0A284R5L6"/>
<name>A0A284R5L6_ARMOS</name>
<proteinExistence type="predicted"/>
<evidence type="ECO:0000259" key="2">
    <source>
        <dbReference type="Pfam" id="PF18885"/>
    </source>
</evidence>
<sequence>MPPHFITFVALGVVSATQNHTCPKNRQYLSSEDTTEGLNHFYTTSAAEIENAIMQYSEGDTALVFGIQAPGTVPLYRAFQPRGADHFYTTDDNERNNAVKNLGYNDEDVVGYIYPSEVCCSVPLYRMYNPRLHDHFYTANKKNTATQTLGYVTEGIAGYVIPV</sequence>
<feature type="domain" description="DUF5648" evidence="2">
    <location>
        <begin position="38"/>
        <end position="160"/>
    </location>
</feature>
<dbReference type="EMBL" id="FUEG01000004">
    <property type="protein sequence ID" value="SJL03985.1"/>
    <property type="molecule type" value="Genomic_DNA"/>
</dbReference>
<dbReference type="Proteomes" id="UP000219338">
    <property type="component" value="Unassembled WGS sequence"/>
</dbReference>
<organism evidence="3 4">
    <name type="scientific">Armillaria ostoyae</name>
    <name type="common">Armillaria root rot fungus</name>
    <dbReference type="NCBI Taxonomy" id="47428"/>
    <lineage>
        <taxon>Eukaryota</taxon>
        <taxon>Fungi</taxon>
        <taxon>Dikarya</taxon>
        <taxon>Basidiomycota</taxon>
        <taxon>Agaricomycotina</taxon>
        <taxon>Agaricomycetes</taxon>
        <taxon>Agaricomycetidae</taxon>
        <taxon>Agaricales</taxon>
        <taxon>Marasmiineae</taxon>
        <taxon>Physalacriaceae</taxon>
        <taxon>Armillaria</taxon>
    </lineage>
</organism>
<dbReference type="Pfam" id="PF18885">
    <property type="entry name" value="DUF5648"/>
    <property type="match status" value="1"/>
</dbReference>